<evidence type="ECO:0000313" key="7">
    <source>
        <dbReference type="Proteomes" id="UP000255163"/>
    </source>
</evidence>
<dbReference type="Proteomes" id="UP000255163">
    <property type="component" value="Unassembled WGS sequence"/>
</dbReference>
<evidence type="ECO:0000256" key="2">
    <source>
        <dbReference type="ARBA" id="ARBA00022692"/>
    </source>
</evidence>
<keyword evidence="3 5" id="KW-1133">Transmembrane helix</keyword>
<reference evidence="6 7" key="1">
    <citation type="submission" date="2018-06" db="EMBL/GenBank/DDBJ databases">
        <authorList>
            <consortium name="Pathogen Informatics"/>
            <person name="Doyle S."/>
        </authorList>
    </citation>
    <scope>NUCLEOTIDE SEQUENCE [LARGE SCALE GENOMIC DNA]</scope>
    <source>
        <strain evidence="6 7">NCTC12123</strain>
    </source>
</reference>
<evidence type="ECO:0000256" key="1">
    <source>
        <dbReference type="ARBA" id="ARBA00004141"/>
    </source>
</evidence>
<feature type="transmembrane region" description="Helical" evidence="5">
    <location>
        <begin position="21"/>
        <end position="48"/>
    </location>
</feature>
<accession>A0A376F378</accession>
<comment type="subcellular location">
    <subcellularLocation>
        <location evidence="1">Membrane</location>
        <topology evidence="1">Multi-pass membrane protein</topology>
    </subcellularLocation>
</comment>
<dbReference type="SUPFAM" id="SSF161098">
    <property type="entry name" value="MetI-like"/>
    <property type="match status" value="1"/>
</dbReference>
<dbReference type="AlphaFoldDB" id="A0A376F378"/>
<gene>
    <name evidence="6" type="ORF">NCTC12123_00434</name>
</gene>
<dbReference type="InterPro" id="IPR035906">
    <property type="entry name" value="MetI-like_sf"/>
</dbReference>
<keyword evidence="4 5" id="KW-0472">Membrane</keyword>
<dbReference type="EMBL" id="UFYI01000007">
    <property type="protein sequence ID" value="STD18267.1"/>
    <property type="molecule type" value="Genomic_DNA"/>
</dbReference>
<name>A0A376F378_ENTAS</name>
<evidence type="ECO:0000256" key="5">
    <source>
        <dbReference type="SAM" id="Phobius"/>
    </source>
</evidence>
<keyword evidence="2 5" id="KW-0812">Transmembrane</keyword>
<dbReference type="GO" id="GO:0016020">
    <property type="term" value="C:membrane"/>
    <property type="evidence" value="ECO:0007669"/>
    <property type="project" value="UniProtKB-SubCell"/>
</dbReference>
<sequence>MSGLSLDIGKNRVQEPARRRPALPMVALAVLFSLMALLPLGFIIAIGIETGWETIKALVFRPRVAGAAQQHAVADGFSGSLCIVTGVAIAWLTERTQLAGEGSGPHWRSPRWRSPRLCKAMPG</sequence>
<proteinExistence type="predicted"/>
<organism evidence="6 7">
    <name type="scientific">Enterobacter asburiae</name>
    <dbReference type="NCBI Taxonomy" id="61645"/>
    <lineage>
        <taxon>Bacteria</taxon>
        <taxon>Pseudomonadati</taxon>
        <taxon>Pseudomonadota</taxon>
        <taxon>Gammaproteobacteria</taxon>
        <taxon>Enterobacterales</taxon>
        <taxon>Enterobacteriaceae</taxon>
        <taxon>Enterobacter</taxon>
        <taxon>Enterobacter cloacae complex</taxon>
    </lineage>
</organism>
<evidence type="ECO:0000256" key="4">
    <source>
        <dbReference type="ARBA" id="ARBA00023136"/>
    </source>
</evidence>
<evidence type="ECO:0000313" key="6">
    <source>
        <dbReference type="EMBL" id="STD18267.1"/>
    </source>
</evidence>
<evidence type="ECO:0000256" key="3">
    <source>
        <dbReference type="ARBA" id="ARBA00022989"/>
    </source>
</evidence>
<protein>
    <submittedName>
        <fullName evidence="6">ABC transporter</fullName>
    </submittedName>
</protein>